<dbReference type="GO" id="GO:0004252">
    <property type="term" value="F:serine-type endopeptidase activity"/>
    <property type="evidence" value="ECO:0007669"/>
    <property type="project" value="InterPro"/>
</dbReference>
<name>A0A5N4AWK2_PHOPY</name>
<evidence type="ECO:0000256" key="5">
    <source>
        <dbReference type="ARBA" id="ARBA00022825"/>
    </source>
</evidence>
<keyword evidence="12" id="KW-1185">Reference proteome</keyword>
<dbReference type="PRINTS" id="PR00722">
    <property type="entry name" value="CHYMOTRYPSIN"/>
</dbReference>
<organism evidence="11 12">
    <name type="scientific">Photinus pyralis</name>
    <name type="common">Common eastern firefly</name>
    <name type="synonym">Lampyris pyralis</name>
    <dbReference type="NCBI Taxonomy" id="7054"/>
    <lineage>
        <taxon>Eukaryota</taxon>
        <taxon>Metazoa</taxon>
        <taxon>Ecdysozoa</taxon>
        <taxon>Arthropoda</taxon>
        <taxon>Hexapoda</taxon>
        <taxon>Insecta</taxon>
        <taxon>Pterygota</taxon>
        <taxon>Neoptera</taxon>
        <taxon>Endopterygota</taxon>
        <taxon>Coleoptera</taxon>
        <taxon>Polyphaga</taxon>
        <taxon>Elateriformia</taxon>
        <taxon>Elateroidea</taxon>
        <taxon>Lampyridae</taxon>
        <taxon>Lampyrinae</taxon>
        <taxon>Photinus</taxon>
    </lineage>
</organism>
<dbReference type="InterPro" id="IPR001314">
    <property type="entry name" value="Peptidase_S1A"/>
</dbReference>
<sequence length="419" mass="46380">MMMFSVAFLLLNLIFLHYGVSQLDVGDPCFLESASSNGVCDFLSVCTPAREGLLKDINPQLCGFNGSEPIVCCTSLRAENTRSYGTLSSTTTTTTTTTAAAATSTTTRSTPTTQRTRPTYTGYGAKSREKCDEYQKYVYEEEFSGVFVGNQQTVSVDKCAIIAVSNIVGGEDTKPREFPHMALIGYQTANSKIYYQCGGSLISEEFVLTAAHCHYHKKLGEPKYIRLGELQIDTNLDDAQVQDFIIARWINHPRYKQPSHYNDIALVKLSRKVRLNSYARPACLHTSSDIPVPKAVASGWGITEHLSDETSNRLLKVTLEFFSNFECNRTYRGNIGEKLRSGIVESSQVCAGHHLEAKDTCQGDSGSPLQIVNTDPNIYCMYSVVGVTSFGKGCGVINIPGVYTRVSHYIDWIEEYVWP</sequence>
<dbReference type="GO" id="GO:0016485">
    <property type="term" value="P:protein processing"/>
    <property type="evidence" value="ECO:0007669"/>
    <property type="project" value="UniProtKB-ARBA"/>
</dbReference>
<keyword evidence="4 7" id="KW-0378">Hydrolase</keyword>
<dbReference type="OrthoDB" id="6339452at2759"/>
<proteinExistence type="predicted"/>
<dbReference type="PANTHER" id="PTHR24258:SF136">
    <property type="entry name" value="GH06673P-RELATED"/>
    <property type="match status" value="1"/>
</dbReference>
<comment type="caution">
    <text evidence="11">The sequence shown here is derived from an EMBL/GenBank/DDBJ whole genome shotgun (WGS) entry which is preliminary data.</text>
</comment>
<dbReference type="Pfam" id="PF00089">
    <property type="entry name" value="Trypsin"/>
    <property type="match status" value="1"/>
</dbReference>
<dbReference type="CDD" id="cd00190">
    <property type="entry name" value="Tryp_SPc"/>
    <property type="match status" value="1"/>
</dbReference>
<dbReference type="FunFam" id="2.40.10.10:FF:000047">
    <property type="entry name" value="Trypsin eta"/>
    <property type="match status" value="1"/>
</dbReference>
<evidence type="ECO:0000256" key="1">
    <source>
        <dbReference type="ARBA" id="ARBA00004613"/>
    </source>
</evidence>
<keyword evidence="5 7" id="KW-0720">Serine protease</keyword>
<gene>
    <name evidence="11" type="ORF">PPYR_03882</name>
</gene>
<keyword evidence="3 7" id="KW-0645">Protease</keyword>
<feature type="chain" id="PRO_5024306030" description="Peptidase S1 domain-containing protein" evidence="9">
    <location>
        <begin position="22"/>
        <end position="419"/>
    </location>
</feature>
<dbReference type="InterPro" id="IPR009003">
    <property type="entry name" value="Peptidase_S1_PA"/>
</dbReference>
<dbReference type="InterPro" id="IPR001254">
    <property type="entry name" value="Trypsin_dom"/>
</dbReference>
<reference evidence="11 12" key="1">
    <citation type="journal article" date="2018" name="Elife">
        <title>Firefly genomes illuminate parallel origins of bioluminescence in beetles.</title>
        <authorList>
            <person name="Fallon T.R."/>
            <person name="Lower S.E."/>
            <person name="Chang C.H."/>
            <person name="Bessho-Uehara M."/>
            <person name="Martin G.J."/>
            <person name="Bewick A.J."/>
            <person name="Behringer M."/>
            <person name="Debat H.J."/>
            <person name="Wong I."/>
            <person name="Day J.C."/>
            <person name="Suvorov A."/>
            <person name="Silva C.J."/>
            <person name="Stanger-Hall K.F."/>
            <person name="Hall D.W."/>
            <person name="Schmitz R.J."/>
            <person name="Nelson D.R."/>
            <person name="Lewis S.M."/>
            <person name="Shigenobu S."/>
            <person name="Bybee S.M."/>
            <person name="Larracuente A.M."/>
            <person name="Oba Y."/>
            <person name="Weng J.K."/>
        </authorList>
    </citation>
    <scope>NUCLEOTIDE SEQUENCE [LARGE SCALE GENOMIC DNA]</scope>
    <source>
        <strain evidence="11">1611_PpyrPB1</strain>
        <tissue evidence="11">Whole body</tissue>
    </source>
</reference>
<keyword evidence="2" id="KW-0964">Secreted</keyword>
<dbReference type="InterPro" id="IPR033116">
    <property type="entry name" value="TRYPSIN_SER"/>
</dbReference>
<evidence type="ECO:0000256" key="3">
    <source>
        <dbReference type="ARBA" id="ARBA00022670"/>
    </source>
</evidence>
<accession>A0A5N4AWK2</accession>
<dbReference type="InterPro" id="IPR043504">
    <property type="entry name" value="Peptidase_S1_PA_chymotrypsin"/>
</dbReference>
<evidence type="ECO:0000256" key="8">
    <source>
        <dbReference type="SAM" id="MobiDB-lite"/>
    </source>
</evidence>
<dbReference type="AlphaFoldDB" id="A0A5N4AWK2"/>
<evidence type="ECO:0000313" key="11">
    <source>
        <dbReference type="EMBL" id="KAB0801696.1"/>
    </source>
</evidence>
<dbReference type="Proteomes" id="UP000327044">
    <property type="component" value="Unassembled WGS sequence"/>
</dbReference>
<dbReference type="FunCoup" id="A0A5N4AWK2">
    <property type="interactions" value="10"/>
</dbReference>
<evidence type="ECO:0000256" key="7">
    <source>
        <dbReference type="RuleBase" id="RU363034"/>
    </source>
</evidence>
<dbReference type="EMBL" id="VVIM01000002">
    <property type="protein sequence ID" value="KAB0801696.1"/>
    <property type="molecule type" value="Genomic_DNA"/>
</dbReference>
<dbReference type="PANTHER" id="PTHR24258">
    <property type="entry name" value="SERINE PROTEASE-RELATED"/>
    <property type="match status" value="1"/>
</dbReference>
<protein>
    <recommendedName>
        <fullName evidence="10">Peptidase S1 domain-containing protein</fullName>
    </recommendedName>
</protein>
<evidence type="ECO:0000259" key="10">
    <source>
        <dbReference type="PROSITE" id="PS50240"/>
    </source>
</evidence>
<feature type="compositionally biased region" description="Low complexity" evidence="8">
    <location>
        <begin position="95"/>
        <end position="121"/>
    </location>
</feature>
<evidence type="ECO:0000256" key="9">
    <source>
        <dbReference type="SAM" id="SignalP"/>
    </source>
</evidence>
<keyword evidence="9" id="KW-0732">Signal</keyword>
<dbReference type="SMART" id="SM00020">
    <property type="entry name" value="Tryp_SPc"/>
    <property type="match status" value="1"/>
</dbReference>
<dbReference type="InterPro" id="IPR018114">
    <property type="entry name" value="TRYPSIN_HIS"/>
</dbReference>
<evidence type="ECO:0000256" key="2">
    <source>
        <dbReference type="ARBA" id="ARBA00022525"/>
    </source>
</evidence>
<dbReference type="SUPFAM" id="SSF50494">
    <property type="entry name" value="Trypsin-like serine proteases"/>
    <property type="match status" value="1"/>
</dbReference>
<evidence type="ECO:0000256" key="4">
    <source>
        <dbReference type="ARBA" id="ARBA00022801"/>
    </source>
</evidence>
<dbReference type="Gene3D" id="2.40.10.10">
    <property type="entry name" value="Trypsin-like serine proteases"/>
    <property type="match status" value="2"/>
</dbReference>
<dbReference type="GO" id="GO:0005576">
    <property type="term" value="C:extracellular region"/>
    <property type="evidence" value="ECO:0007669"/>
    <property type="project" value="UniProtKB-SubCell"/>
</dbReference>
<feature type="domain" description="Peptidase S1" evidence="10">
    <location>
        <begin position="167"/>
        <end position="418"/>
    </location>
</feature>
<evidence type="ECO:0000256" key="6">
    <source>
        <dbReference type="ARBA" id="ARBA00023157"/>
    </source>
</evidence>
<keyword evidence="6" id="KW-1015">Disulfide bond</keyword>
<dbReference type="PROSITE" id="PS50240">
    <property type="entry name" value="TRYPSIN_DOM"/>
    <property type="match status" value="1"/>
</dbReference>
<evidence type="ECO:0000313" key="12">
    <source>
        <dbReference type="Proteomes" id="UP000327044"/>
    </source>
</evidence>
<feature type="region of interest" description="Disordered" evidence="8">
    <location>
        <begin position="95"/>
        <end position="122"/>
    </location>
</feature>
<comment type="subcellular location">
    <subcellularLocation>
        <location evidence="1">Secreted</location>
    </subcellularLocation>
</comment>
<dbReference type="PROSITE" id="PS00134">
    <property type="entry name" value="TRYPSIN_HIS"/>
    <property type="match status" value="1"/>
</dbReference>
<feature type="signal peptide" evidence="9">
    <location>
        <begin position="1"/>
        <end position="21"/>
    </location>
</feature>
<dbReference type="InParanoid" id="A0A5N4AWK2"/>
<dbReference type="PROSITE" id="PS00135">
    <property type="entry name" value="TRYPSIN_SER"/>
    <property type="match status" value="1"/>
</dbReference>